<feature type="region of interest" description="Disordered" evidence="1">
    <location>
        <begin position="1"/>
        <end position="46"/>
    </location>
</feature>
<dbReference type="InParanoid" id="A0A7J8CS03"/>
<sequence length="124" mass="13988">MRLRTFASPTADFQRRKAEKSANRQRKSQSHRSHLDRNAVSRDAPFAKTGAKVKNCCLEDVSGAGGWPCTALLERNDNEGLLCRQALCSGLRRLCWRYLCTMSSAPRAVDRKKVLWPQKSIASH</sequence>
<protein>
    <submittedName>
        <fullName evidence="2">Uncharacterized protein</fullName>
    </submittedName>
</protein>
<gene>
    <name evidence="2" type="ORF">HJG59_009796</name>
</gene>
<proteinExistence type="predicted"/>
<organism evidence="2 3">
    <name type="scientific">Molossus molossus</name>
    <name type="common">Pallas' mastiff bat</name>
    <name type="synonym">Vespertilio molossus</name>
    <dbReference type="NCBI Taxonomy" id="27622"/>
    <lineage>
        <taxon>Eukaryota</taxon>
        <taxon>Metazoa</taxon>
        <taxon>Chordata</taxon>
        <taxon>Craniata</taxon>
        <taxon>Vertebrata</taxon>
        <taxon>Euteleostomi</taxon>
        <taxon>Mammalia</taxon>
        <taxon>Eutheria</taxon>
        <taxon>Laurasiatheria</taxon>
        <taxon>Chiroptera</taxon>
        <taxon>Yangochiroptera</taxon>
        <taxon>Molossidae</taxon>
        <taxon>Molossus</taxon>
    </lineage>
</organism>
<keyword evidence="3" id="KW-1185">Reference proteome</keyword>
<accession>A0A7J8CS03</accession>
<evidence type="ECO:0000313" key="3">
    <source>
        <dbReference type="Proteomes" id="UP000550707"/>
    </source>
</evidence>
<dbReference type="Proteomes" id="UP000550707">
    <property type="component" value="Unassembled WGS sequence"/>
</dbReference>
<feature type="compositionally biased region" description="Basic and acidic residues" evidence="1">
    <location>
        <begin position="13"/>
        <end position="22"/>
    </location>
</feature>
<name>A0A7J8CS03_MOLMO</name>
<dbReference type="EMBL" id="JACASF010000020">
    <property type="protein sequence ID" value="KAF6413620.1"/>
    <property type="molecule type" value="Genomic_DNA"/>
</dbReference>
<feature type="compositionally biased region" description="Basic residues" evidence="1">
    <location>
        <begin position="23"/>
        <end position="32"/>
    </location>
</feature>
<reference evidence="2 3" key="1">
    <citation type="journal article" date="2020" name="Nature">
        <title>Six reference-quality genomes reveal evolution of bat adaptations.</title>
        <authorList>
            <person name="Jebb D."/>
            <person name="Huang Z."/>
            <person name="Pippel M."/>
            <person name="Hughes G.M."/>
            <person name="Lavrichenko K."/>
            <person name="Devanna P."/>
            <person name="Winkler S."/>
            <person name="Jermiin L.S."/>
            <person name="Skirmuntt E.C."/>
            <person name="Katzourakis A."/>
            <person name="Burkitt-Gray L."/>
            <person name="Ray D.A."/>
            <person name="Sullivan K.A.M."/>
            <person name="Roscito J.G."/>
            <person name="Kirilenko B.M."/>
            <person name="Davalos L.M."/>
            <person name="Corthals A.P."/>
            <person name="Power M.L."/>
            <person name="Jones G."/>
            <person name="Ransome R.D."/>
            <person name="Dechmann D.K.N."/>
            <person name="Locatelli A.G."/>
            <person name="Puechmaille S.J."/>
            <person name="Fedrigo O."/>
            <person name="Jarvis E.D."/>
            <person name="Hiller M."/>
            <person name="Vernes S.C."/>
            <person name="Myers E.W."/>
            <person name="Teeling E.C."/>
        </authorList>
    </citation>
    <scope>NUCLEOTIDE SEQUENCE [LARGE SCALE GENOMIC DNA]</scope>
    <source>
        <strain evidence="2">MMolMol1</strain>
        <tissue evidence="2">Muscle</tissue>
    </source>
</reference>
<evidence type="ECO:0000256" key="1">
    <source>
        <dbReference type="SAM" id="MobiDB-lite"/>
    </source>
</evidence>
<evidence type="ECO:0000313" key="2">
    <source>
        <dbReference type="EMBL" id="KAF6413620.1"/>
    </source>
</evidence>
<comment type="caution">
    <text evidence="2">The sequence shown here is derived from an EMBL/GenBank/DDBJ whole genome shotgun (WGS) entry which is preliminary data.</text>
</comment>
<dbReference type="AlphaFoldDB" id="A0A7J8CS03"/>